<dbReference type="PANTHER" id="PTHR24082:SF508">
    <property type="entry name" value="NUCLEAR HORMONE RECEPTOR FAMILY MEMBER NHR-48"/>
    <property type="match status" value="1"/>
</dbReference>
<evidence type="ECO:0000256" key="3">
    <source>
        <dbReference type="ARBA" id="ARBA00022723"/>
    </source>
</evidence>
<evidence type="ECO:0000256" key="6">
    <source>
        <dbReference type="ARBA" id="ARBA00023015"/>
    </source>
</evidence>
<keyword evidence="6" id="KW-0805">Transcription regulation</keyword>
<proteinExistence type="inferred from homology"/>
<evidence type="ECO:0000256" key="10">
    <source>
        <dbReference type="ARBA" id="ARBA00023242"/>
    </source>
</evidence>
<sequence>MRQRGRPRRSSMPAVAHHKLQDTPYGQQQQQQSPSQQYHSGEADTESGEEEESRQLSDRYSRIQLADHAWPLAGAELSATSNRHFPLSNKKNDSFDDDPSLPTTDFDYLYGHAQQQQFSTNDELEPDDSAAAQFGCGGTKRKRAFSFSSAPSASATNTMTTSTTTIMGLVNGGGGAGPSSAMVGGGGPTAAVVEKRPATKICRVCGDKAYSYNFNVITCESCKAFFRRNANKEKEIRCPFNEQCDINILSRRFCQRCRLQKCFNVGMKKEWIMSEEARLEKKQRIQENRERRAAAAAGGAMAAAEFEHFQQDSQLGDVPMSELLSQQQQLHQADLSVPPPVLDMRPSDTVCASIADSVLPASVIAPPPALIESALSAPNPPLPLSNPFAAPATAATAPLLMGAAAVGQPAGTAERQQQQQQAIAAQVAAVAQVAAAAQACAVQRAVNQAAAAAVLLHHHQQQQHHQQQLEHSVDSQQTVPIDPSPLHDAISQPINERMTPPVVVGIPGASSTTSIHTTVAESGSESSIVASGEILQPPNAFSNLLPLQINSNENVHQTLLPSAVSTTDQSVQTQGTAILAPAAAVAAALMHQHQNSSGCAVDSSSTILAPMVAPPTAPSNLMAPAAAGAVLSQDIQQQIASQVVAQHAQLSVQVEQQQQQLISSQHHQQHSIHQQQVVQQQQQQTAAAQIVAHAQQMAIQQQQLAAFANVAAVHHHQQQQSAAPSSSESVSQQLQHVLDGVAAAAAVAHQHQQNLTTVLSPPANTSASLASVAGGPLPTSLLPMPAQAAAAATILLQQQQHAVAALQPQQQTTQQQPMNAMPTQPIGGIAGIQQNQQAVTQISSSNSFSSSPSIQNSPQTFQTKAQHHQQEMVSVPKDVLMKLVEQKIEAEQRELQTPTKCQCHCQCGRYPGDMLIVDKVMADLLENSSKQLNSDHNSSNNSTPRLSQQFHPAHFGCVSAANNAAMPSAVGGTSQTIPEAMDTTAMHTTPTTSAATDQLSNNDQELLGELAKANELWKCSAPANGDLKFLRGEYTDGDLRRLIAVAKTVETFKRLDQQDQERLLKRCFESFFVLRSLLTVTVDEFNLSLLRQHGVPEATVNFYAQFPSEWRQNETLNLLLGMLLLFDVEVADLKCAISITVENMKFQSILKRLLFVLCERDSARADAANVELLSRLDLLKQIFPGPAGSGTLSSAPCMVSLPMSAATAPLLLPPVPSTASVTNSENNGTIAQMVEIARTNVA</sequence>
<dbReference type="GO" id="GO:0005634">
    <property type="term" value="C:nucleus"/>
    <property type="evidence" value="ECO:0007669"/>
    <property type="project" value="UniProtKB-SubCell"/>
</dbReference>
<dbReference type="PROSITE" id="PS00031">
    <property type="entry name" value="NUCLEAR_REC_DBD_1"/>
    <property type="match status" value="1"/>
</dbReference>
<dbReference type="FunFam" id="3.30.50.10:FF:000042">
    <property type="entry name" value="Nuclear hormone receptor HR96"/>
    <property type="match status" value="1"/>
</dbReference>
<dbReference type="Gene3D" id="1.10.565.10">
    <property type="entry name" value="Retinoid X Receptor"/>
    <property type="match status" value="1"/>
</dbReference>
<dbReference type="GO" id="GO:0006950">
    <property type="term" value="P:response to stress"/>
    <property type="evidence" value="ECO:0007669"/>
    <property type="project" value="UniProtKB-ARBA"/>
</dbReference>
<keyword evidence="7" id="KW-0238">DNA-binding</keyword>
<keyword evidence="9" id="KW-0675">Receptor</keyword>
<keyword evidence="5" id="KW-0862">Zinc</keyword>
<name>A0ABD2KGD1_HETSC</name>
<keyword evidence="3" id="KW-0479">Metal-binding</keyword>
<dbReference type="SUPFAM" id="SSF48508">
    <property type="entry name" value="Nuclear receptor ligand-binding domain"/>
    <property type="match status" value="1"/>
</dbReference>
<dbReference type="PROSITE" id="PS51030">
    <property type="entry name" value="NUCLEAR_REC_DBD_2"/>
    <property type="match status" value="1"/>
</dbReference>
<keyword evidence="8" id="KW-0804">Transcription</keyword>
<comment type="caution">
    <text evidence="13">The sequence shown here is derived from an EMBL/GenBank/DDBJ whole genome shotgun (WGS) entry which is preliminary data.</text>
</comment>
<comment type="subcellular location">
    <subcellularLocation>
        <location evidence="1">Nucleus</location>
    </subcellularLocation>
</comment>
<evidence type="ECO:0000256" key="11">
    <source>
        <dbReference type="SAM" id="MobiDB-lite"/>
    </source>
</evidence>
<keyword evidence="10" id="KW-0539">Nucleus</keyword>
<evidence type="ECO:0000256" key="4">
    <source>
        <dbReference type="ARBA" id="ARBA00022771"/>
    </source>
</evidence>
<accession>A0ABD2KGD1</accession>
<dbReference type="Gene3D" id="3.30.50.10">
    <property type="entry name" value="Erythroid Transcription Factor GATA-1, subunit A"/>
    <property type="match status" value="1"/>
</dbReference>
<comment type="similarity">
    <text evidence="2">Belongs to the nuclear hormone receptor family.</text>
</comment>
<keyword evidence="4" id="KW-0863">Zinc-finger</keyword>
<evidence type="ECO:0000259" key="12">
    <source>
        <dbReference type="PROSITE" id="PS51030"/>
    </source>
</evidence>
<dbReference type="PRINTS" id="PR00047">
    <property type="entry name" value="STROIDFINGER"/>
</dbReference>
<feature type="region of interest" description="Disordered" evidence="11">
    <location>
        <begin position="1"/>
        <end position="60"/>
    </location>
</feature>
<dbReference type="PANTHER" id="PTHR24082">
    <property type="entry name" value="NUCLEAR HORMONE RECEPTOR"/>
    <property type="match status" value="1"/>
</dbReference>
<dbReference type="InterPro" id="IPR035500">
    <property type="entry name" value="NHR-like_dom_sf"/>
</dbReference>
<gene>
    <name evidence="13" type="ORF">niasHS_003396</name>
</gene>
<evidence type="ECO:0000313" key="14">
    <source>
        <dbReference type="Proteomes" id="UP001620645"/>
    </source>
</evidence>
<feature type="domain" description="Nuclear receptor" evidence="12">
    <location>
        <begin position="199"/>
        <end position="274"/>
    </location>
</feature>
<dbReference type="InterPro" id="IPR001628">
    <property type="entry name" value="Znf_hrmn_rcpt"/>
</dbReference>
<dbReference type="InterPro" id="IPR013088">
    <property type="entry name" value="Znf_NHR/GATA"/>
</dbReference>
<dbReference type="AlphaFoldDB" id="A0ABD2KGD1"/>
<evidence type="ECO:0000256" key="5">
    <source>
        <dbReference type="ARBA" id="ARBA00022833"/>
    </source>
</evidence>
<dbReference type="GO" id="GO:0006357">
    <property type="term" value="P:regulation of transcription by RNA polymerase II"/>
    <property type="evidence" value="ECO:0007669"/>
    <property type="project" value="UniProtKB-ARBA"/>
</dbReference>
<dbReference type="SUPFAM" id="SSF57716">
    <property type="entry name" value="Glucocorticoid receptor-like (DNA-binding domain)"/>
    <property type="match status" value="1"/>
</dbReference>
<dbReference type="GO" id="GO:0008270">
    <property type="term" value="F:zinc ion binding"/>
    <property type="evidence" value="ECO:0007669"/>
    <property type="project" value="UniProtKB-KW"/>
</dbReference>
<dbReference type="CDD" id="cd06966">
    <property type="entry name" value="NR_DBD_CAR"/>
    <property type="match status" value="1"/>
</dbReference>
<dbReference type="SMART" id="SM00399">
    <property type="entry name" value="ZnF_C4"/>
    <property type="match status" value="1"/>
</dbReference>
<dbReference type="GO" id="GO:0043565">
    <property type="term" value="F:sequence-specific DNA binding"/>
    <property type="evidence" value="ECO:0007669"/>
    <property type="project" value="UniProtKB-ARBA"/>
</dbReference>
<evidence type="ECO:0000256" key="7">
    <source>
        <dbReference type="ARBA" id="ARBA00023125"/>
    </source>
</evidence>
<keyword evidence="14" id="KW-1185">Reference proteome</keyword>
<dbReference type="InterPro" id="IPR050234">
    <property type="entry name" value="Nuclear_hormone_rcpt_NR1"/>
</dbReference>
<reference evidence="13 14" key="1">
    <citation type="submission" date="2024-10" db="EMBL/GenBank/DDBJ databases">
        <authorList>
            <person name="Kim D."/>
        </authorList>
    </citation>
    <scope>NUCLEOTIDE SEQUENCE [LARGE SCALE GENOMIC DNA]</scope>
    <source>
        <strain evidence="13">Taebaek</strain>
    </source>
</reference>
<dbReference type="Pfam" id="PF00105">
    <property type="entry name" value="zf-C4"/>
    <property type="match status" value="1"/>
</dbReference>
<organism evidence="13 14">
    <name type="scientific">Heterodera schachtii</name>
    <name type="common">Sugarbeet cyst nematode worm</name>
    <name type="synonym">Tylenchus schachtii</name>
    <dbReference type="NCBI Taxonomy" id="97005"/>
    <lineage>
        <taxon>Eukaryota</taxon>
        <taxon>Metazoa</taxon>
        <taxon>Ecdysozoa</taxon>
        <taxon>Nematoda</taxon>
        <taxon>Chromadorea</taxon>
        <taxon>Rhabditida</taxon>
        <taxon>Tylenchina</taxon>
        <taxon>Tylenchomorpha</taxon>
        <taxon>Tylenchoidea</taxon>
        <taxon>Heteroderidae</taxon>
        <taxon>Heteroderinae</taxon>
        <taxon>Heterodera</taxon>
    </lineage>
</organism>
<dbReference type="EMBL" id="JBICCN010000026">
    <property type="protein sequence ID" value="KAL3101987.1"/>
    <property type="molecule type" value="Genomic_DNA"/>
</dbReference>
<evidence type="ECO:0000256" key="8">
    <source>
        <dbReference type="ARBA" id="ARBA00023163"/>
    </source>
</evidence>
<evidence type="ECO:0000256" key="1">
    <source>
        <dbReference type="ARBA" id="ARBA00004123"/>
    </source>
</evidence>
<feature type="compositionally biased region" description="Low complexity" evidence="11">
    <location>
        <begin position="27"/>
        <end position="37"/>
    </location>
</feature>
<evidence type="ECO:0000256" key="2">
    <source>
        <dbReference type="ARBA" id="ARBA00005993"/>
    </source>
</evidence>
<protein>
    <recommendedName>
        <fullName evidence="12">Nuclear receptor domain-containing protein</fullName>
    </recommendedName>
</protein>
<dbReference type="Proteomes" id="UP001620645">
    <property type="component" value="Unassembled WGS sequence"/>
</dbReference>
<evidence type="ECO:0000313" key="13">
    <source>
        <dbReference type="EMBL" id="KAL3101987.1"/>
    </source>
</evidence>
<evidence type="ECO:0000256" key="9">
    <source>
        <dbReference type="ARBA" id="ARBA00023170"/>
    </source>
</evidence>
<feature type="compositionally biased region" description="Acidic residues" evidence="11">
    <location>
        <begin position="43"/>
        <end position="52"/>
    </location>
</feature>